<dbReference type="InParanoid" id="A0A1Y2G2F2"/>
<dbReference type="AlphaFoldDB" id="A0A1Y2G2F2"/>
<dbReference type="InterPro" id="IPR022742">
    <property type="entry name" value="Hydrolase_4"/>
</dbReference>
<dbReference type="EMBL" id="MCGR01000003">
    <property type="protein sequence ID" value="ORY90623.1"/>
    <property type="molecule type" value="Genomic_DNA"/>
</dbReference>
<dbReference type="PANTHER" id="PTHR43194:SF2">
    <property type="entry name" value="PEROXISOMAL MEMBRANE PROTEIN LPX1"/>
    <property type="match status" value="1"/>
</dbReference>
<evidence type="ECO:0000313" key="3">
    <source>
        <dbReference type="Proteomes" id="UP000193467"/>
    </source>
</evidence>
<keyword evidence="2" id="KW-0378">Hydrolase</keyword>
<dbReference type="SUPFAM" id="SSF53474">
    <property type="entry name" value="alpha/beta-Hydrolases"/>
    <property type="match status" value="1"/>
</dbReference>
<evidence type="ECO:0000259" key="1">
    <source>
        <dbReference type="Pfam" id="PF12146"/>
    </source>
</evidence>
<organism evidence="2 3">
    <name type="scientific">Leucosporidium creatinivorum</name>
    <dbReference type="NCBI Taxonomy" id="106004"/>
    <lineage>
        <taxon>Eukaryota</taxon>
        <taxon>Fungi</taxon>
        <taxon>Dikarya</taxon>
        <taxon>Basidiomycota</taxon>
        <taxon>Pucciniomycotina</taxon>
        <taxon>Microbotryomycetes</taxon>
        <taxon>Leucosporidiales</taxon>
        <taxon>Leucosporidium</taxon>
    </lineage>
</organism>
<sequence length="306" mass="33464">MPYIDLPERWNLRLFYISNPIQDGGEIKSRPLDYTRHTLVFFHAGTSSSAGLIKQQLDPRLAASFNLLFMDAPHHGGTTQDDKETHTVEESADDLRAALNVLQVPSYTLFGEGVNGGNCAVFITLKEPQKVKGLILASPGPMREDPAVHSSLMRLIEAMSMHKDGRGDGTGRIEKEVLYAVGEYFVGGAPRLQTSREAAELAFDKRYGTGHSAHDMRWILLSGAEREPPSPAELASIRCPVLILSGSEDKVISPLSAAEEWKKAFKGAKGGATIASISGAPHLMSMSDYSIVNRMILQFTKRNLEA</sequence>
<dbReference type="Proteomes" id="UP000193467">
    <property type="component" value="Unassembled WGS sequence"/>
</dbReference>
<gene>
    <name evidence="2" type="ORF">BCR35DRAFT_299163</name>
</gene>
<proteinExistence type="predicted"/>
<keyword evidence="3" id="KW-1185">Reference proteome</keyword>
<dbReference type="OrthoDB" id="19657at2759"/>
<dbReference type="InterPro" id="IPR050228">
    <property type="entry name" value="Carboxylesterase_BioH"/>
</dbReference>
<protein>
    <submittedName>
        <fullName evidence="2">Alpha/Beta hydrolase protein</fullName>
    </submittedName>
</protein>
<dbReference type="PANTHER" id="PTHR43194">
    <property type="entry name" value="HYDROLASE ALPHA/BETA FOLD FAMILY"/>
    <property type="match status" value="1"/>
</dbReference>
<dbReference type="InterPro" id="IPR029058">
    <property type="entry name" value="AB_hydrolase_fold"/>
</dbReference>
<dbReference type="Pfam" id="PF12146">
    <property type="entry name" value="Hydrolase_4"/>
    <property type="match status" value="1"/>
</dbReference>
<dbReference type="GO" id="GO:0016787">
    <property type="term" value="F:hydrolase activity"/>
    <property type="evidence" value="ECO:0007669"/>
    <property type="project" value="UniProtKB-KW"/>
</dbReference>
<accession>A0A1Y2G2F2</accession>
<evidence type="ECO:0000313" key="2">
    <source>
        <dbReference type="EMBL" id="ORY90623.1"/>
    </source>
</evidence>
<dbReference type="STRING" id="106004.A0A1Y2G2F2"/>
<comment type="caution">
    <text evidence="2">The sequence shown here is derived from an EMBL/GenBank/DDBJ whole genome shotgun (WGS) entry which is preliminary data.</text>
</comment>
<name>A0A1Y2G2F2_9BASI</name>
<reference evidence="2 3" key="1">
    <citation type="submission" date="2016-07" db="EMBL/GenBank/DDBJ databases">
        <title>Pervasive Adenine N6-methylation of Active Genes in Fungi.</title>
        <authorList>
            <consortium name="DOE Joint Genome Institute"/>
            <person name="Mondo S.J."/>
            <person name="Dannebaum R.O."/>
            <person name="Kuo R.C."/>
            <person name="Labutti K."/>
            <person name="Haridas S."/>
            <person name="Kuo A."/>
            <person name="Salamov A."/>
            <person name="Ahrendt S.R."/>
            <person name="Lipzen A."/>
            <person name="Sullivan W."/>
            <person name="Andreopoulos W.B."/>
            <person name="Clum A."/>
            <person name="Lindquist E."/>
            <person name="Daum C."/>
            <person name="Ramamoorthy G.K."/>
            <person name="Gryganskyi A."/>
            <person name="Culley D."/>
            <person name="Magnuson J.K."/>
            <person name="James T.Y."/>
            <person name="O'Malley M.A."/>
            <person name="Stajich J.E."/>
            <person name="Spatafora J.W."/>
            <person name="Visel A."/>
            <person name="Grigoriev I.V."/>
        </authorList>
    </citation>
    <scope>NUCLEOTIDE SEQUENCE [LARGE SCALE GENOMIC DNA]</scope>
    <source>
        <strain evidence="2 3">62-1032</strain>
    </source>
</reference>
<dbReference type="Gene3D" id="3.40.50.1820">
    <property type="entry name" value="alpha/beta hydrolase"/>
    <property type="match status" value="1"/>
</dbReference>
<feature type="domain" description="Serine aminopeptidase S33" evidence="1">
    <location>
        <begin position="38"/>
        <end position="282"/>
    </location>
</feature>